<keyword evidence="3" id="KW-1185">Reference proteome</keyword>
<dbReference type="EMBL" id="LFZN01000128">
    <property type="protein sequence ID" value="KXS97935.1"/>
    <property type="molecule type" value="Genomic_DNA"/>
</dbReference>
<comment type="caution">
    <text evidence="2">The sequence shown here is derived from an EMBL/GenBank/DDBJ whole genome shotgun (WGS) entry which is preliminary data.</text>
</comment>
<protein>
    <submittedName>
        <fullName evidence="2">Uncharacterized protein</fullName>
    </submittedName>
</protein>
<accession>A0A139H636</accession>
<feature type="region of interest" description="Disordered" evidence="1">
    <location>
        <begin position="273"/>
        <end position="305"/>
    </location>
</feature>
<dbReference type="AlphaFoldDB" id="A0A139H636"/>
<evidence type="ECO:0000313" key="3">
    <source>
        <dbReference type="Proteomes" id="UP000070133"/>
    </source>
</evidence>
<name>A0A139H636_9PEZI</name>
<proteinExistence type="predicted"/>
<organism evidence="2 3">
    <name type="scientific">Pseudocercospora eumusae</name>
    <dbReference type="NCBI Taxonomy" id="321146"/>
    <lineage>
        <taxon>Eukaryota</taxon>
        <taxon>Fungi</taxon>
        <taxon>Dikarya</taxon>
        <taxon>Ascomycota</taxon>
        <taxon>Pezizomycotina</taxon>
        <taxon>Dothideomycetes</taxon>
        <taxon>Dothideomycetidae</taxon>
        <taxon>Mycosphaerellales</taxon>
        <taxon>Mycosphaerellaceae</taxon>
        <taxon>Pseudocercospora</taxon>
    </lineage>
</organism>
<sequence length="305" mass="35132">MASPADSAFESPSTKSTAGTIACISYQQAQKVYWDDIEKSTLDTHTTTLAIRLSCDVDGVPEDHWHQGQKVVRYSLDQSKIGAKTWMHYSCWMKTGYLEDINAPRFENFEEVIQLLKDANRLWTHQWISGHGFENTIIDHAIEMLTDDIHWLNPQKCIYALLDYMRHSDTIVVGLAKFLVEWIVLGPHKDSPICGVLFKLFSRPQQSAELSNVLVALSQAITNALLLVKWRPTMKLLHSIPLWRSDPCRYHISCDEKECRAKRAETNPTFGWKQRGWKRSEDKWTRSSDAAGRPYKEFEDRRTSG</sequence>
<dbReference type="Proteomes" id="UP000070133">
    <property type="component" value="Unassembled WGS sequence"/>
</dbReference>
<gene>
    <name evidence="2" type="ORF">AC578_3401</name>
</gene>
<reference evidence="2 3" key="1">
    <citation type="submission" date="2015-07" db="EMBL/GenBank/DDBJ databases">
        <title>Comparative genomics of the Sigatoka disease complex on banana suggests a link between parallel evolutionary changes in Pseudocercospora fijiensis and Pseudocercospora eumusae and increased virulence on the banana host.</title>
        <authorList>
            <person name="Chang T.-C."/>
            <person name="Salvucci A."/>
            <person name="Crous P.W."/>
            <person name="Stergiopoulos I."/>
        </authorList>
    </citation>
    <scope>NUCLEOTIDE SEQUENCE [LARGE SCALE GENOMIC DNA]</scope>
    <source>
        <strain evidence="2 3">CBS 114824</strain>
    </source>
</reference>
<dbReference type="OrthoDB" id="3853857at2759"/>
<evidence type="ECO:0000313" key="2">
    <source>
        <dbReference type="EMBL" id="KXS97935.1"/>
    </source>
</evidence>
<feature type="compositionally biased region" description="Basic and acidic residues" evidence="1">
    <location>
        <begin position="294"/>
        <end position="305"/>
    </location>
</feature>
<evidence type="ECO:0000256" key="1">
    <source>
        <dbReference type="SAM" id="MobiDB-lite"/>
    </source>
</evidence>